<accession>A0A4Y2MRF6</accession>
<evidence type="ECO:0000313" key="1">
    <source>
        <dbReference type="EMBL" id="GBN28950.1"/>
    </source>
</evidence>
<proteinExistence type="predicted"/>
<protein>
    <submittedName>
        <fullName evidence="1">Uncharacterized protein</fullName>
    </submittedName>
</protein>
<dbReference type="EMBL" id="BGPR01007713">
    <property type="protein sequence ID" value="GBN28950.1"/>
    <property type="molecule type" value="Genomic_DNA"/>
</dbReference>
<dbReference type="Proteomes" id="UP000499080">
    <property type="component" value="Unassembled WGS sequence"/>
</dbReference>
<name>A0A4Y2MRF6_ARAVE</name>
<comment type="caution">
    <text evidence="1">The sequence shown here is derived from an EMBL/GenBank/DDBJ whole genome shotgun (WGS) entry which is preliminary data.</text>
</comment>
<gene>
    <name evidence="1" type="ORF">AVEN_33346_1</name>
</gene>
<organism evidence="1 2">
    <name type="scientific">Araneus ventricosus</name>
    <name type="common">Orbweaver spider</name>
    <name type="synonym">Epeira ventricosa</name>
    <dbReference type="NCBI Taxonomy" id="182803"/>
    <lineage>
        <taxon>Eukaryota</taxon>
        <taxon>Metazoa</taxon>
        <taxon>Ecdysozoa</taxon>
        <taxon>Arthropoda</taxon>
        <taxon>Chelicerata</taxon>
        <taxon>Arachnida</taxon>
        <taxon>Araneae</taxon>
        <taxon>Araneomorphae</taxon>
        <taxon>Entelegynae</taxon>
        <taxon>Araneoidea</taxon>
        <taxon>Araneidae</taxon>
        <taxon>Araneus</taxon>
    </lineage>
</organism>
<reference evidence="1 2" key="1">
    <citation type="journal article" date="2019" name="Sci. Rep.">
        <title>Orb-weaving spider Araneus ventricosus genome elucidates the spidroin gene catalogue.</title>
        <authorList>
            <person name="Kono N."/>
            <person name="Nakamura H."/>
            <person name="Ohtoshi R."/>
            <person name="Moran D.A.P."/>
            <person name="Shinohara A."/>
            <person name="Yoshida Y."/>
            <person name="Fujiwara M."/>
            <person name="Mori M."/>
            <person name="Tomita M."/>
            <person name="Arakawa K."/>
        </authorList>
    </citation>
    <scope>NUCLEOTIDE SEQUENCE [LARGE SCALE GENOMIC DNA]</scope>
</reference>
<sequence>MSLKPSSLNITHPSDHRYDEGLQKLRIEIGSDFSDESNCTEDFLMKVHIRLILNYPILKMGNVNKELNLIHDNITIIEEIL</sequence>
<dbReference type="AlphaFoldDB" id="A0A4Y2MRF6"/>
<evidence type="ECO:0000313" key="2">
    <source>
        <dbReference type="Proteomes" id="UP000499080"/>
    </source>
</evidence>
<keyword evidence="2" id="KW-1185">Reference proteome</keyword>